<organism evidence="1 2">
    <name type="scientific">Trichonephila clavata</name>
    <name type="common">Joro spider</name>
    <name type="synonym">Nephila clavata</name>
    <dbReference type="NCBI Taxonomy" id="2740835"/>
    <lineage>
        <taxon>Eukaryota</taxon>
        <taxon>Metazoa</taxon>
        <taxon>Ecdysozoa</taxon>
        <taxon>Arthropoda</taxon>
        <taxon>Chelicerata</taxon>
        <taxon>Arachnida</taxon>
        <taxon>Araneae</taxon>
        <taxon>Araneomorphae</taxon>
        <taxon>Entelegynae</taxon>
        <taxon>Araneoidea</taxon>
        <taxon>Nephilidae</taxon>
        <taxon>Trichonephila</taxon>
    </lineage>
</organism>
<name>A0A8X6IPT6_TRICU</name>
<gene>
    <name evidence="1" type="ORF">TNCT_29391</name>
</gene>
<comment type="caution">
    <text evidence="1">The sequence shown here is derived from an EMBL/GenBank/DDBJ whole genome shotgun (WGS) entry which is preliminary data.</text>
</comment>
<proteinExistence type="predicted"/>
<protein>
    <submittedName>
        <fullName evidence="1">Uncharacterized protein</fullName>
    </submittedName>
</protein>
<keyword evidence="2" id="KW-1185">Reference proteome</keyword>
<accession>A0A8X6IPT6</accession>
<reference evidence="1" key="1">
    <citation type="submission" date="2020-07" db="EMBL/GenBank/DDBJ databases">
        <title>Multicomponent nature underlies the extraordinary mechanical properties of spider dragline silk.</title>
        <authorList>
            <person name="Kono N."/>
            <person name="Nakamura H."/>
            <person name="Mori M."/>
            <person name="Yoshida Y."/>
            <person name="Ohtoshi R."/>
            <person name="Malay A.D."/>
            <person name="Moran D.A.P."/>
            <person name="Tomita M."/>
            <person name="Numata K."/>
            <person name="Arakawa K."/>
        </authorList>
    </citation>
    <scope>NUCLEOTIDE SEQUENCE</scope>
</reference>
<dbReference type="AlphaFoldDB" id="A0A8X6IPT6"/>
<dbReference type="OrthoDB" id="10327885at2759"/>
<sequence length="94" mass="11166">MVWVMNHKSETNPSKTTPFYQVAAFDSERPLVRDCNEREFCHSMELIPVFIKDRHFHSPNRTYAGYSFISAFEQSTKIGEVWGFRETQELEHHQ</sequence>
<evidence type="ECO:0000313" key="1">
    <source>
        <dbReference type="EMBL" id="GFR08805.1"/>
    </source>
</evidence>
<dbReference type="EMBL" id="BMAO01036201">
    <property type="protein sequence ID" value="GFR08805.1"/>
    <property type="molecule type" value="Genomic_DNA"/>
</dbReference>
<dbReference type="Proteomes" id="UP000887116">
    <property type="component" value="Unassembled WGS sequence"/>
</dbReference>
<evidence type="ECO:0000313" key="2">
    <source>
        <dbReference type="Proteomes" id="UP000887116"/>
    </source>
</evidence>